<dbReference type="Gene3D" id="1.10.10.10">
    <property type="entry name" value="Winged helix-like DNA-binding domain superfamily/Winged helix DNA-binding domain"/>
    <property type="match status" value="1"/>
</dbReference>
<dbReference type="Pfam" id="PF09339">
    <property type="entry name" value="HTH_IclR"/>
    <property type="match status" value="1"/>
</dbReference>
<dbReference type="InterPro" id="IPR029016">
    <property type="entry name" value="GAF-like_dom_sf"/>
</dbReference>
<dbReference type="RefSeq" id="WP_345676265.1">
    <property type="nucleotide sequence ID" value="NZ_BAABHS010000010.1"/>
</dbReference>
<keyword evidence="1" id="KW-0805">Transcription regulation</keyword>
<evidence type="ECO:0000313" key="6">
    <source>
        <dbReference type="EMBL" id="GAA4966114.1"/>
    </source>
</evidence>
<dbReference type="SUPFAM" id="SSF46785">
    <property type="entry name" value="Winged helix' DNA-binding domain"/>
    <property type="match status" value="1"/>
</dbReference>
<evidence type="ECO:0000313" key="7">
    <source>
        <dbReference type="Proteomes" id="UP001500466"/>
    </source>
</evidence>
<protein>
    <recommendedName>
        <fullName evidence="8">Transcriptional regulator, IclR family</fullName>
    </recommendedName>
</protein>
<evidence type="ECO:0000259" key="4">
    <source>
        <dbReference type="PROSITE" id="PS51077"/>
    </source>
</evidence>
<evidence type="ECO:0000256" key="2">
    <source>
        <dbReference type="ARBA" id="ARBA00023125"/>
    </source>
</evidence>
<dbReference type="Pfam" id="PF01614">
    <property type="entry name" value="IclR_C"/>
    <property type="match status" value="1"/>
</dbReference>
<evidence type="ECO:0000259" key="5">
    <source>
        <dbReference type="PROSITE" id="PS51078"/>
    </source>
</evidence>
<dbReference type="SMART" id="SM00346">
    <property type="entry name" value="HTH_ICLR"/>
    <property type="match status" value="1"/>
</dbReference>
<dbReference type="PANTHER" id="PTHR30136:SF24">
    <property type="entry name" value="HTH-TYPE TRANSCRIPTIONAL REPRESSOR ALLR"/>
    <property type="match status" value="1"/>
</dbReference>
<sequence>MAVGRLGTVEKALRVLTAISEQQPVTVTRLARALDMDKSGVQRTVVTLHDAGWLRQDPATSAWSLDAQALVVGRRFAGGLFDRARPHLEALASATGETVTLWVVRGPSFVVVDSVESSQPLRIVIPVGLEAPLTTGPGVAAFLDEEARGHLGDAVPPEDELAAVRARGYYVTTGGAAGTIAMGAPVYAPGPGPGASAVGTLLVTAPVSRAGAAELEAMAPRLLAAAGAVSAGRAG</sequence>
<dbReference type="SUPFAM" id="SSF55781">
    <property type="entry name" value="GAF domain-like"/>
    <property type="match status" value="1"/>
</dbReference>
<evidence type="ECO:0000256" key="1">
    <source>
        <dbReference type="ARBA" id="ARBA00023015"/>
    </source>
</evidence>
<dbReference type="InterPro" id="IPR036388">
    <property type="entry name" value="WH-like_DNA-bd_sf"/>
</dbReference>
<dbReference type="InterPro" id="IPR005471">
    <property type="entry name" value="Tscrpt_reg_IclR_N"/>
</dbReference>
<dbReference type="PROSITE" id="PS51077">
    <property type="entry name" value="HTH_ICLR"/>
    <property type="match status" value="1"/>
</dbReference>
<name>A0ABP9HB95_9ACTN</name>
<keyword evidence="7" id="KW-1185">Reference proteome</keyword>
<dbReference type="InterPro" id="IPR050707">
    <property type="entry name" value="HTH_MetabolicPath_Reg"/>
</dbReference>
<accession>A0ABP9HB95</accession>
<dbReference type="InterPro" id="IPR036390">
    <property type="entry name" value="WH_DNA-bd_sf"/>
</dbReference>
<keyword evidence="3" id="KW-0804">Transcription</keyword>
<proteinExistence type="predicted"/>
<dbReference type="PANTHER" id="PTHR30136">
    <property type="entry name" value="HELIX-TURN-HELIX TRANSCRIPTIONAL REGULATOR, ICLR FAMILY"/>
    <property type="match status" value="1"/>
</dbReference>
<reference evidence="7" key="1">
    <citation type="journal article" date="2019" name="Int. J. Syst. Evol. Microbiol.">
        <title>The Global Catalogue of Microorganisms (GCM) 10K type strain sequencing project: providing services to taxonomists for standard genome sequencing and annotation.</title>
        <authorList>
            <consortium name="The Broad Institute Genomics Platform"/>
            <consortium name="The Broad Institute Genome Sequencing Center for Infectious Disease"/>
            <person name="Wu L."/>
            <person name="Ma J."/>
        </authorList>
    </citation>
    <scope>NUCLEOTIDE SEQUENCE [LARGE SCALE GENOMIC DNA]</scope>
    <source>
        <strain evidence="7">JCM 17986</strain>
    </source>
</reference>
<comment type="caution">
    <text evidence="6">The sequence shown here is derived from an EMBL/GenBank/DDBJ whole genome shotgun (WGS) entry which is preliminary data.</text>
</comment>
<evidence type="ECO:0000256" key="3">
    <source>
        <dbReference type="ARBA" id="ARBA00023163"/>
    </source>
</evidence>
<evidence type="ECO:0008006" key="8">
    <source>
        <dbReference type="Google" id="ProtNLM"/>
    </source>
</evidence>
<dbReference type="InterPro" id="IPR014757">
    <property type="entry name" value="Tscrpt_reg_IclR_C"/>
</dbReference>
<keyword evidence="2" id="KW-0238">DNA-binding</keyword>
<organism evidence="6 7">
    <name type="scientific">Yinghuangia aomiensis</name>
    <dbReference type="NCBI Taxonomy" id="676205"/>
    <lineage>
        <taxon>Bacteria</taxon>
        <taxon>Bacillati</taxon>
        <taxon>Actinomycetota</taxon>
        <taxon>Actinomycetes</taxon>
        <taxon>Kitasatosporales</taxon>
        <taxon>Streptomycetaceae</taxon>
        <taxon>Yinghuangia</taxon>
    </lineage>
</organism>
<dbReference type="PROSITE" id="PS51078">
    <property type="entry name" value="ICLR_ED"/>
    <property type="match status" value="1"/>
</dbReference>
<feature type="domain" description="HTH iclR-type" evidence="4">
    <location>
        <begin position="6"/>
        <end position="67"/>
    </location>
</feature>
<gene>
    <name evidence="6" type="ORF">GCM10023205_33320</name>
</gene>
<dbReference type="EMBL" id="BAABHS010000010">
    <property type="protein sequence ID" value="GAA4966114.1"/>
    <property type="molecule type" value="Genomic_DNA"/>
</dbReference>
<dbReference type="Proteomes" id="UP001500466">
    <property type="component" value="Unassembled WGS sequence"/>
</dbReference>
<feature type="domain" description="IclR-ED" evidence="5">
    <location>
        <begin position="68"/>
        <end position="235"/>
    </location>
</feature>
<dbReference type="Gene3D" id="3.30.450.40">
    <property type="match status" value="1"/>
</dbReference>